<dbReference type="AlphaFoldDB" id="A0A4P5ZKE5"/>
<evidence type="ECO:0000313" key="1">
    <source>
        <dbReference type="EMBL" id="GDZ95594.1"/>
    </source>
</evidence>
<evidence type="ECO:0000313" key="2">
    <source>
        <dbReference type="Proteomes" id="UP000299794"/>
    </source>
</evidence>
<reference evidence="2" key="1">
    <citation type="submission" date="2019-02" db="EMBL/GenBank/DDBJ databases">
        <title>Draft genome sequence of Planktothrix agardhii NIES-905.</title>
        <authorList>
            <person name="Yamaguchi H."/>
            <person name="Suzuki S."/>
            <person name="Kawachi M."/>
        </authorList>
    </citation>
    <scope>NUCLEOTIDE SEQUENCE [LARGE SCALE GENOMIC DNA]</scope>
    <source>
        <strain evidence="2">CCAP 1459/11A</strain>
    </source>
</reference>
<proteinExistence type="predicted"/>
<dbReference type="EMBL" id="BJCD01000062">
    <property type="protein sequence ID" value="GDZ95594.1"/>
    <property type="molecule type" value="Genomic_DNA"/>
</dbReference>
<dbReference type="RefSeq" id="WP_141295669.1">
    <property type="nucleotide sequence ID" value="NZ_BJCD01000062.1"/>
</dbReference>
<name>A0A4P5ZKE5_PLAAG</name>
<dbReference type="Proteomes" id="UP000299794">
    <property type="component" value="Unassembled WGS sequence"/>
</dbReference>
<protein>
    <submittedName>
        <fullName evidence="1">Uncharacterized protein</fullName>
    </submittedName>
</protein>
<sequence>MSEKENLADKFGELFNTVKNAGEKIAQAFQENVVGIDTLNSIKSGTFNFDLLEDDVKGIHRRLELDGYSVLGSRLVLDYNKKLMEIKTYSQKGEKNFVNTVSSEVKSVTNIPADIVAEMKAKGRIELSLKFDD</sequence>
<comment type="caution">
    <text evidence="1">The sequence shown here is derived from an EMBL/GenBank/DDBJ whole genome shotgun (WGS) entry which is preliminary data.</text>
</comment>
<gene>
    <name evidence="1" type="ORF">PA905_40240</name>
</gene>
<organism evidence="1 2">
    <name type="scientific">Planktothrix agardhii CCAP 1459/11A</name>
    <dbReference type="NCBI Taxonomy" id="282420"/>
    <lineage>
        <taxon>Bacteria</taxon>
        <taxon>Bacillati</taxon>
        <taxon>Cyanobacteriota</taxon>
        <taxon>Cyanophyceae</taxon>
        <taxon>Oscillatoriophycideae</taxon>
        <taxon>Oscillatoriales</taxon>
        <taxon>Microcoleaceae</taxon>
        <taxon>Planktothrix</taxon>
    </lineage>
</organism>
<accession>A0A4P5ZKE5</accession>